<feature type="region of interest" description="Disordered" evidence="1">
    <location>
        <begin position="78"/>
        <end position="102"/>
    </location>
</feature>
<dbReference type="Proteomes" id="UP001151760">
    <property type="component" value="Unassembled WGS sequence"/>
</dbReference>
<proteinExistence type="predicted"/>
<sequence>MSSRSKFGLGYGDTFGSDEVFDLSAPSIFDSSLKDGYSEPLYVCDKSSDSESTGFASCVSSVKSSSLKTKDQLASASSSVDLKTLHKTDDQGPCNVTQSPSFSFKENVKTPRNLSNRNGLTNINCDFYENQLRLNNAPVWKNVENIPSFVPRPAYVPAGSRNRPTSVPAGRPFPAGWHNPAARPMTRPKSYYFQQFSRTGSYNHMDMDVREMGKLMLRPQQDNPHTNKDLGIVDSGCSRSMTGNKEKLADFVKIKGGTVTFGGGDGKITRKGTIRTSNFNFENVYYVEEPSEL</sequence>
<reference evidence="3" key="2">
    <citation type="submission" date="2022-01" db="EMBL/GenBank/DDBJ databases">
        <authorList>
            <person name="Yamashiro T."/>
            <person name="Shiraishi A."/>
            <person name="Satake H."/>
            <person name="Nakayama K."/>
        </authorList>
    </citation>
    <scope>NUCLEOTIDE SEQUENCE</scope>
</reference>
<evidence type="ECO:0000259" key="2">
    <source>
        <dbReference type="Pfam" id="PF22936"/>
    </source>
</evidence>
<organism evidence="3 4">
    <name type="scientific">Tanacetum coccineum</name>
    <dbReference type="NCBI Taxonomy" id="301880"/>
    <lineage>
        <taxon>Eukaryota</taxon>
        <taxon>Viridiplantae</taxon>
        <taxon>Streptophyta</taxon>
        <taxon>Embryophyta</taxon>
        <taxon>Tracheophyta</taxon>
        <taxon>Spermatophyta</taxon>
        <taxon>Magnoliopsida</taxon>
        <taxon>eudicotyledons</taxon>
        <taxon>Gunneridae</taxon>
        <taxon>Pentapetalae</taxon>
        <taxon>asterids</taxon>
        <taxon>campanulids</taxon>
        <taxon>Asterales</taxon>
        <taxon>Asteraceae</taxon>
        <taxon>Asteroideae</taxon>
        <taxon>Anthemideae</taxon>
        <taxon>Anthemidinae</taxon>
        <taxon>Tanacetum</taxon>
    </lineage>
</organism>
<dbReference type="Pfam" id="PF22936">
    <property type="entry name" value="Pol_BBD"/>
    <property type="match status" value="1"/>
</dbReference>
<accession>A0ABQ4ZRA2</accession>
<comment type="caution">
    <text evidence="3">The sequence shown here is derived from an EMBL/GenBank/DDBJ whole genome shotgun (WGS) entry which is preliminary data.</text>
</comment>
<protein>
    <recommendedName>
        <fullName evidence="2">Retrovirus-related Pol polyprotein from transposon TNT 1-94-like beta-barrel domain-containing protein</fullName>
    </recommendedName>
</protein>
<evidence type="ECO:0000256" key="1">
    <source>
        <dbReference type="SAM" id="MobiDB-lite"/>
    </source>
</evidence>
<dbReference type="InterPro" id="IPR054722">
    <property type="entry name" value="PolX-like_BBD"/>
</dbReference>
<feature type="domain" description="Retrovirus-related Pol polyprotein from transposon TNT 1-94-like beta-barrel" evidence="2">
    <location>
        <begin position="232"/>
        <end position="289"/>
    </location>
</feature>
<reference evidence="3" key="1">
    <citation type="journal article" date="2022" name="Int. J. Mol. Sci.">
        <title>Draft Genome of Tanacetum Coccineum: Genomic Comparison of Closely Related Tanacetum-Family Plants.</title>
        <authorList>
            <person name="Yamashiro T."/>
            <person name="Shiraishi A."/>
            <person name="Nakayama K."/>
            <person name="Satake H."/>
        </authorList>
    </citation>
    <scope>NUCLEOTIDE SEQUENCE</scope>
</reference>
<keyword evidence="4" id="KW-1185">Reference proteome</keyword>
<name>A0ABQ4ZRA2_9ASTR</name>
<feature type="region of interest" description="Disordered" evidence="1">
    <location>
        <begin position="161"/>
        <end position="181"/>
    </location>
</feature>
<evidence type="ECO:0000313" key="4">
    <source>
        <dbReference type="Proteomes" id="UP001151760"/>
    </source>
</evidence>
<gene>
    <name evidence="3" type="ORF">Tco_0799782</name>
</gene>
<evidence type="ECO:0000313" key="3">
    <source>
        <dbReference type="EMBL" id="GJS92814.1"/>
    </source>
</evidence>
<dbReference type="EMBL" id="BQNB010011609">
    <property type="protein sequence ID" value="GJS92814.1"/>
    <property type="molecule type" value="Genomic_DNA"/>
</dbReference>